<reference evidence="2 3" key="1">
    <citation type="submission" date="2019-03" db="EMBL/GenBank/DDBJ databases">
        <title>Draft Genome Sequence of Massilia arenosa sp. nov., a Novel Massilia Species Isolated from a Sandy-loam Maize Soil.</title>
        <authorList>
            <person name="Raths R."/>
            <person name="Peta V."/>
            <person name="Bucking H."/>
        </authorList>
    </citation>
    <scope>NUCLEOTIDE SEQUENCE [LARGE SCALE GENOMIC DNA]</scope>
    <source>
        <strain evidence="2 3">MC02</strain>
    </source>
</reference>
<feature type="region of interest" description="Disordered" evidence="1">
    <location>
        <begin position="141"/>
        <end position="225"/>
    </location>
</feature>
<name>A0A4Y9SEF4_9BURK</name>
<keyword evidence="3" id="KW-1185">Reference proteome</keyword>
<proteinExistence type="predicted"/>
<dbReference type="GO" id="GO:0020037">
    <property type="term" value="F:heme binding"/>
    <property type="evidence" value="ECO:0007669"/>
    <property type="project" value="InterPro"/>
</dbReference>
<dbReference type="EMBL" id="SPVF01000153">
    <property type="protein sequence ID" value="TFW19066.1"/>
    <property type="molecule type" value="Genomic_DNA"/>
</dbReference>
<accession>A0A4Y9SEF4</accession>
<feature type="compositionally biased region" description="Gly residues" evidence="1">
    <location>
        <begin position="164"/>
        <end position="173"/>
    </location>
</feature>
<dbReference type="InterPro" id="IPR036396">
    <property type="entry name" value="Cyt_P450_sf"/>
</dbReference>
<organism evidence="2 3">
    <name type="scientific">Zemynaea arenosa</name>
    <dbReference type="NCBI Taxonomy" id="2561931"/>
    <lineage>
        <taxon>Bacteria</taxon>
        <taxon>Pseudomonadati</taxon>
        <taxon>Pseudomonadota</taxon>
        <taxon>Betaproteobacteria</taxon>
        <taxon>Burkholderiales</taxon>
        <taxon>Oxalobacteraceae</taxon>
        <taxon>Telluria group</taxon>
        <taxon>Zemynaea</taxon>
    </lineage>
</organism>
<dbReference type="OrthoDB" id="4168525at2"/>
<evidence type="ECO:0000313" key="2">
    <source>
        <dbReference type="EMBL" id="TFW19066.1"/>
    </source>
</evidence>
<protein>
    <recommendedName>
        <fullName evidence="4">Cytochrome P450</fullName>
    </recommendedName>
</protein>
<evidence type="ECO:0008006" key="4">
    <source>
        <dbReference type="Google" id="ProtNLM"/>
    </source>
</evidence>
<dbReference type="GO" id="GO:0005506">
    <property type="term" value="F:iron ion binding"/>
    <property type="evidence" value="ECO:0007669"/>
    <property type="project" value="InterPro"/>
</dbReference>
<evidence type="ECO:0000313" key="3">
    <source>
        <dbReference type="Proteomes" id="UP000298438"/>
    </source>
</evidence>
<dbReference type="Gene3D" id="1.10.630.10">
    <property type="entry name" value="Cytochrome P450"/>
    <property type="match status" value="1"/>
</dbReference>
<sequence length="225" mass="24072">MAGIPWARGLDDSAALLLEGYEFGRNRFRQLRSDIFATRLMAQPAIVMMGEEAAWLFCDNRRFVRHGALPHRVVATLVGRGGVQGLDDEMHAKRKQLMLTWLMAPDRIEALAVGFRRRLHESAAAWAGGTAVPGVRHRVPRAAAGSGGAAPPDANRPGERLHHGGGAAGGSGRASGVEAYPVHDCGQPQRHRIRRRERGAGNADAPPRCPLAYGAGPALGSDGRC</sequence>
<gene>
    <name evidence="2" type="ORF">E4L96_12415</name>
</gene>
<comment type="caution">
    <text evidence="2">The sequence shown here is derived from an EMBL/GenBank/DDBJ whole genome shotgun (WGS) entry which is preliminary data.</text>
</comment>
<dbReference type="RefSeq" id="WP_135207541.1">
    <property type="nucleotide sequence ID" value="NZ_SPVF01000153.1"/>
</dbReference>
<dbReference type="SUPFAM" id="SSF48264">
    <property type="entry name" value="Cytochrome P450"/>
    <property type="match status" value="1"/>
</dbReference>
<dbReference type="GO" id="GO:0016705">
    <property type="term" value="F:oxidoreductase activity, acting on paired donors, with incorporation or reduction of molecular oxygen"/>
    <property type="evidence" value="ECO:0007669"/>
    <property type="project" value="InterPro"/>
</dbReference>
<dbReference type="GO" id="GO:0004497">
    <property type="term" value="F:monooxygenase activity"/>
    <property type="evidence" value="ECO:0007669"/>
    <property type="project" value="InterPro"/>
</dbReference>
<evidence type="ECO:0000256" key="1">
    <source>
        <dbReference type="SAM" id="MobiDB-lite"/>
    </source>
</evidence>
<feature type="compositionally biased region" description="Low complexity" evidence="1">
    <location>
        <begin position="141"/>
        <end position="153"/>
    </location>
</feature>
<dbReference type="AlphaFoldDB" id="A0A4Y9SEF4"/>
<dbReference type="Proteomes" id="UP000298438">
    <property type="component" value="Unassembled WGS sequence"/>
</dbReference>